<keyword evidence="14" id="KW-0325">Glycoprotein</keyword>
<comment type="caution">
    <text evidence="19">The sequence shown here is derived from an EMBL/GenBank/DDBJ whole genome shotgun (WGS) entry which is preliminary data.</text>
</comment>
<dbReference type="EMBL" id="CAJFCV020000004">
    <property type="protein sequence ID" value="CAG9113874.1"/>
    <property type="molecule type" value="Genomic_DNA"/>
</dbReference>
<dbReference type="InterPro" id="IPR051173">
    <property type="entry name" value="Ca_channel_alpha-2/delta"/>
</dbReference>
<evidence type="ECO:0000256" key="9">
    <source>
        <dbReference type="ARBA" id="ARBA00022882"/>
    </source>
</evidence>
<evidence type="ECO:0000256" key="13">
    <source>
        <dbReference type="ARBA" id="ARBA00023157"/>
    </source>
</evidence>
<keyword evidence="10" id="KW-1133">Transmembrane helix</keyword>
<evidence type="ECO:0000256" key="1">
    <source>
        <dbReference type="ARBA" id="ARBA00004479"/>
    </source>
</evidence>
<keyword evidence="2" id="KW-0813">Transport</keyword>
<evidence type="ECO:0000256" key="15">
    <source>
        <dbReference type="ARBA" id="ARBA00023303"/>
    </source>
</evidence>
<dbReference type="InterPro" id="IPR013680">
    <property type="entry name" value="VDCC_a2/dsu"/>
</dbReference>
<dbReference type="GO" id="GO:0005891">
    <property type="term" value="C:voltage-gated calcium channel complex"/>
    <property type="evidence" value="ECO:0007669"/>
    <property type="project" value="TreeGrafter"/>
</dbReference>
<dbReference type="OrthoDB" id="10054666at2759"/>
<keyword evidence="7 17" id="KW-0732">Signal</keyword>
<sequence length="1232" mass="141908">MRIFFNYHLPFRSTLLLLSTFLFFGHDSAANPLSVKEWANDLSAHLQAMFETATKHKEIVRIYEKLASAEVFQPHAELRVAKRQIEAYLRDRAKMAWDAKVSLESREVRNISDEAVNDPDSADFVRYLDAKTEGDGAVVYQDGHLGHTTYVNRSREYELKPNVNFYGIRTSSESSAVHIPTPVYKRNPYALKRIEWSNIDQVYRRNRERMKDLSFQKFCSESGFMRYFPAAPWRWDADGLDLFDCRATEWFIDGATMSKNVLIMLDLSGSMLGQRYEIAKQTIEAILETLYDNDFFNVLAFSKNAQFLDDCASDTLIQATMRNKKLIWSKLANVTAEGKAEYEKALAKAFTTLMNLKPSQLEWKTKEEIEKEKDEGGGLDPQKEYIHLNEHFLVVDRSYIDAVGGCRPSVRVVALSVGLGCINNFSGNTKMGCNDVIMLVTDGAPDFYKDVFELYNKHKQVRFFSFLVGEEATDFEQVRWMACNNRGFMVHISNLADILEKIQHYVRVLSRPISHQATNINQESAVWSSIARERMSNEFVISVGYPVIVEEAIMGVAAVSIPLIEVQQIAHFSYIGSRSYYFMLDNNGYTMFHPQLDQFDSVTNEVKPIFNNLDFSEVEVTPPMHKKPKPGFINCDDDTPKELTVLFSTEDIRRVYIQKNTYHSECLDGTQFTLGLAVAEGDEVRLQRKGLIDWNSVDLEWMRGKNWRIHPKWRYCLLNDSDTQLGPEAAFQVYAKHMRDYGELPVLCRARRRLIDRLLLDMQATTDFSQLWDEEWTKNKESGIHLTFFATPSGLIRFANQSLEEYAYEKPKEEQAVKTYGYQHFILQQNKNSVEDEYFKRAVRQKGKIVFDVNRGSHLWYKRQEQSFFGHKENVSLLGVAYKALYTNDALIGVAGVEFLYDKLAERMKEFGCKPDDDTQRCFLIDEHAYVLYSSQKETEYTNVVKNETRKSTKTVLGSFFGHLNRVTEWTMEVLIKKGFYSETTYWDNQAMCDKIEATAASSIKLTTIYRQFLTILKYFYRQALKLVSAISQSPSTALSTFFALQPRKAEAFTTTFKPNIDRLPCRTKSKFYLANTERKGTATAALLEENYAERPCKQNAAQCAVKVYAAWVENTNLLMVVIKQGQRSSCYDDKHCPLAKTVPFGFERLTQLEMKQREKQRFGSGELDDDDEGPRSQCPSTKPHHRKTVAQCLREPPQLKELDPELRPCSMTSTRIISSALLLSALLLFRL</sequence>
<dbReference type="Proteomes" id="UP000582659">
    <property type="component" value="Unassembled WGS sequence"/>
</dbReference>
<evidence type="ECO:0000313" key="19">
    <source>
        <dbReference type="EMBL" id="CAD5224908.1"/>
    </source>
</evidence>
<dbReference type="Pfam" id="PF08399">
    <property type="entry name" value="VWA_N"/>
    <property type="match status" value="1"/>
</dbReference>
<dbReference type="AlphaFoldDB" id="A0A811L9V5"/>
<dbReference type="SMR" id="A0A811L9V5"/>
<evidence type="ECO:0000256" key="2">
    <source>
        <dbReference type="ARBA" id="ARBA00022448"/>
    </source>
</evidence>
<organism evidence="19 20">
    <name type="scientific">Bursaphelenchus xylophilus</name>
    <name type="common">Pinewood nematode worm</name>
    <name type="synonym">Aphelenchoides xylophilus</name>
    <dbReference type="NCBI Taxonomy" id="6326"/>
    <lineage>
        <taxon>Eukaryota</taxon>
        <taxon>Metazoa</taxon>
        <taxon>Ecdysozoa</taxon>
        <taxon>Nematoda</taxon>
        <taxon>Chromadorea</taxon>
        <taxon>Rhabditida</taxon>
        <taxon>Tylenchina</taxon>
        <taxon>Tylenchomorpha</taxon>
        <taxon>Aphelenchoidea</taxon>
        <taxon>Aphelenchoididae</taxon>
        <taxon>Bursaphelenchus</taxon>
    </lineage>
</organism>
<keyword evidence="13" id="KW-1015">Disulfide bond</keyword>
<keyword evidence="15" id="KW-0407">Ion channel</keyword>
<dbReference type="PANTHER" id="PTHR10166:SF37">
    <property type="entry name" value="STOLID, ISOFORM H"/>
    <property type="match status" value="1"/>
</dbReference>
<dbReference type="GO" id="GO:0005245">
    <property type="term" value="F:voltage-gated calcium channel activity"/>
    <property type="evidence" value="ECO:0007669"/>
    <property type="project" value="TreeGrafter"/>
</dbReference>
<dbReference type="SUPFAM" id="SSF53300">
    <property type="entry name" value="vWA-like"/>
    <property type="match status" value="2"/>
</dbReference>
<feature type="chain" id="PRO_5032489292" evidence="17">
    <location>
        <begin position="31"/>
        <end position="1232"/>
    </location>
</feature>
<dbReference type="InterPro" id="IPR002035">
    <property type="entry name" value="VWF_A"/>
</dbReference>
<dbReference type="Pfam" id="PF08473">
    <property type="entry name" value="VGCC_alpha2"/>
    <property type="match status" value="1"/>
</dbReference>
<keyword evidence="3" id="KW-0109">Calcium transport</keyword>
<dbReference type="EMBL" id="CAJFDI010000004">
    <property type="protein sequence ID" value="CAD5224908.1"/>
    <property type="molecule type" value="Genomic_DNA"/>
</dbReference>
<keyword evidence="8" id="KW-0106">Calcium</keyword>
<evidence type="ECO:0000256" key="11">
    <source>
        <dbReference type="ARBA" id="ARBA00023065"/>
    </source>
</evidence>
<dbReference type="InterPro" id="IPR013608">
    <property type="entry name" value="VWA_N"/>
</dbReference>
<evidence type="ECO:0000256" key="3">
    <source>
        <dbReference type="ARBA" id="ARBA00022568"/>
    </source>
</evidence>
<dbReference type="Proteomes" id="UP000659654">
    <property type="component" value="Unassembled WGS sequence"/>
</dbReference>
<dbReference type="Gene3D" id="3.30.450.20">
    <property type="entry name" value="PAS domain"/>
    <property type="match status" value="1"/>
</dbReference>
<evidence type="ECO:0000256" key="16">
    <source>
        <dbReference type="SAM" id="MobiDB-lite"/>
    </source>
</evidence>
<keyword evidence="4" id="KW-0107">Calcium channel</keyword>
<keyword evidence="6" id="KW-0479">Metal-binding</keyword>
<evidence type="ECO:0000256" key="4">
    <source>
        <dbReference type="ARBA" id="ARBA00022673"/>
    </source>
</evidence>
<dbReference type="PANTHER" id="PTHR10166">
    <property type="entry name" value="VOLTAGE-DEPENDENT CALCIUM CHANNEL SUBUNIT ALPHA-2/DELTA-RELATED"/>
    <property type="match status" value="1"/>
</dbReference>
<keyword evidence="9" id="KW-0851">Voltage-gated channel</keyword>
<evidence type="ECO:0000256" key="7">
    <source>
        <dbReference type="ARBA" id="ARBA00022729"/>
    </source>
</evidence>
<proteinExistence type="predicted"/>
<evidence type="ECO:0000256" key="8">
    <source>
        <dbReference type="ARBA" id="ARBA00022837"/>
    </source>
</evidence>
<keyword evidence="12" id="KW-0472">Membrane</keyword>
<keyword evidence="5" id="KW-0812">Transmembrane</keyword>
<evidence type="ECO:0000259" key="18">
    <source>
        <dbReference type="PROSITE" id="PS50234"/>
    </source>
</evidence>
<keyword evidence="11" id="KW-0406">Ion transport</keyword>
<evidence type="ECO:0000256" key="14">
    <source>
        <dbReference type="ARBA" id="ARBA00023180"/>
    </source>
</evidence>
<accession>A0A811L9V5</accession>
<evidence type="ECO:0000256" key="10">
    <source>
        <dbReference type="ARBA" id="ARBA00022989"/>
    </source>
</evidence>
<dbReference type="Pfam" id="PF13519">
    <property type="entry name" value="VWA_2"/>
    <property type="match status" value="1"/>
</dbReference>
<evidence type="ECO:0000256" key="5">
    <source>
        <dbReference type="ARBA" id="ARBA00022692"/>
    </source>
</evidence>
<evidence type="ECO:0000313" key="20">
    <source>
        <dbReference type="Proteomes" id="UP000659654"/>
    </source>
</evidence>
<dbReference type="SMART" id="SM00327">
    <property type="entry name" value="VWA"/>
    <property type="match status" value="1"/>
</dbReference>
<evidence type="ECO:0000256" key="12">
    <source>
        <dbReference type="ARBA" id="ARBA00023136"/>
    </source>
</evidence>
<feature type="region of interest" description="Disordered" evidence="16">
    <location>
        <begin position="1158"/>
        <end position="1190"/>
    </location>
</feature>
<name>A0A811L9V5_BURXY</name>
<dbReference type="Gene3D" id="3.40.50.410">
    <property type="entry name" value="von Willebrand factor, type A domain"/>
    <property type="match status" value="1"/>
</dbReference>
<evidence type="ECO:0000256" key="17">
    <source>
        <dbReference type="SAM" id="SignalP"/>
    </source>
</evidence>
<dbReference type="GO" id="GO:0046872">
    <property type="term" value="F:metal ion binding"/>
    <property type="evidence" value="ECO:0007669"/>
    <property type="project" value="UniProtKB-KW"/>
</dbReference>
<gene>
    <name evidence="19" type="ORF">BXYJ_LOCUS8279</name>
</gene>
<dbReference type="InterPro" id="IPR036465">
    <property type="entry name" value="vWFA_dom_sf"/>
</dbReference>
<evidence type="ECO:0000256" key="6">
    <source>
        <dbReference type="ARBA" id="ARBA00022723"/>
    </source>
</evidence>
<reference evidence="19" key="1">
    <citation type="submission" date="2020-09" db="EMBL/GenBank/DDBJ databases">
        <authorList>
            <person name="Kikuchi T."/>
        </authorList>
    </citation>
    <scope>NUCLEOTIDE SEQUENCE</scope>
    <source>
        <strain evidence="19">Ka4C1</strain>
    </source>
</reference>
<comment type="subcellular location">
    <subcellularLocation>
        <location evidence="1">Membrane</location>
        <topology evidence="1">Single-pass type I membrane protein</topology>
    </subcellularLocation>
</comment>
<dbReference type="PROSITE" id="PS50234">
    <property type="entry name" value="VWFA"/>
    <property type="match status" value="1"/>
</dbReference>
<keyword evidence="20" id="KW-1185">Reference proteome</keyword>
<feature type="domain" description="VWFA" evidence="18">
    <location>
        <begin position="260"/>
        <end position="509"/>
    </location>
</feature>
<feature type="signal peptide" evidence="17">
    <location>
        <begin position="1"/>
        <end position="30"/>
    </location>
</feature>
<protein>
    <submittedName>
        <fullName evidence="19">(pine wood nematode) hypothetical protein</fullName>
    </submittedName>
</protein>